<keyword evidence="3" id="KW-0863">Zinc-finger</keyword>
<proteinExistence type="predicted"/>
<protein>
    <recommendedName>
        <fullName evidence="6">Arf-GAP domain-containing protein</fullName>
    </recommendedName>
</protein>
<keyword evidence="1" id="KW-0479">Metal-binding</keyword>
<name>A0AAW2GLW2_9HYME</name>
<evidence type="ECO:0000256" key="2">
    <source>
        <dbReference type="ARBA" id="ARBA00022737"/>
    </source>
</evidence>
<dbReference type="InterPro" id="IPR038508">
    <property type="entry name" value="ArfGAP_dom_sf"/>
</dbReference>
<organism evidence="7 8">
    <name type="scientific">Cardiocondyla obscurior</name>
    <dbReference type="NCBI Taxonomy" id="286306"/>
    <lineage>
        <taxon>Eukaryota</taxon>
        <taxon>Metazoa</taxon>
        <taxon>Ecdysozoa</taxon>
        <taxon>Arthropoda</taxon>
        <taxon>Hexapoda</taxon>
        <taxon>Insecta</taxon>
        <taxon>Pterygota</taxon>
        <taxon>Neoptera</taxon>
        <taxon>Endopterygota</taxon>
        <taxon>Hymenoptera</taxon>
        <taxon>Apocrita</taxon>
        <taxon>Aculeata</taxon>
        <taxon>Formicoidea</taxon>
        <taxon>Formicidae</taxon>
        <taxon>Myrmicinae</taxon>
        <taxon>Cardiocondyla</taxon>
    </lineage>
</organism>
<dbReference type="InterPro" id="IPR037278">
    <property type="entry name" value="ARFGAP/RecO"/>
</dbReference>
<dbReference type="GO" id="GO:0005096">
    <property type="term" value="F:GTPase activator activity"/>
    <property type="evidence" value="ECO:0007669"/>
    <property type="project" value="InterPro"/>
</dbReference>
<dbReference type="InterPro" id="IPR052248">
    <property type="entry name" value="Arf-GAP_FG-repeat_protein"/>
</dbReference>
<comment type="caution">
    <text evidence="7">The sequence shown here is derived from an EMBL/GenBank/DDBJ whole genome shotgun (WGS) entry which is preliminary data.</text>
</comment>
<keyword evidence="8" id="KW-1185">Reference proteome</keyword>
<dbReference type="PANTHER" id="PTHR46134:SF3">
    <property type="entry name" value="ARFGAP WITH FG REPEATS 1"/>
    <property type="match status" value="1"/>
</dbReference>
<dbReference type="Gene3D" id="1.10.220.150">
    <property type="entry name" value="Arf GTPase activating protein"/>
    <property type="match status" value="1"/>
</dbReference>
<feature type="domain" description="Arf-GAP" evidence="6">
    <location>
        <begin position="131"/>
        <end position="205"/>
    </location>
</feature>
<evidence type="ECO:0000256" key="5">
    <source>
        <dbReference type="SAM" id="MobiDB-lite"/>
    </source>
</evidence>
<gene>
    <name evidence="7" type="ORF">PUN28_005592</name>
</gene>
<evidence type="ECO:0000313" key="8">
    <source>
        <dbReference type="Proteomes" id="UP001430953"/>
    </source>
</evidence>
<evidence type="ECO:0000256" key="4">
    <source>
        <dbReference type="ARBA" id="ARBA00022833"/>
    </source>
</evidence>
<evidence type="ECO:0000313" key="7">
    <source>
        <dbReference type="EMBL" id="KAL0127402.1"/>
    </source>
</evidence>
<dbReference type="Proteomes" id="UP001430953">
    <property type="component" value="Unassembled WGS sequence"/>
</dbReference>
<dbReference type="Pfam" id="PF01412">
    <property type="entry name" value="ArfGap"/>
    <property type="match status" value="1"/>
</dbReference>
<dbReference type="AlphaFoldDB" id="A0AAW2GLW2"/>
<dbReference type="EMBL" id="JADYXP020000004">
    <property type="protein sequence ID" value="KAL0127402.1"/>
    <property type="molecule type" value="Genomic_DNA"/>
</dbReference>
<evidence type="ECO:0000259" key="6">
    <source>
        <dbReference type="Pfam" id="PF01412"/>
    </source>
</evidence>
<dbReference type="SUPFAM" id="SSF57863">
    <property type="entry name" value="ArfGap/RecO-like zinc finger"/>
    <property type="match status" value="1"/>
</dbReference>
<reference evidence="7 8" key="1">
    <citation type="submission" date="2023-03" db="EMBL/GenBank/DDBJ databases">
        <title>High recombination rates correlate with genetic variation in Cardiocondyla obscurior ants.</title>
        <authorList>
            <person name="Errbii M."/>
        </authorList>
    </citation>
    <scope>NUCLEOTIDE SEQUENCE [LARGE SCALE GENOMIC DNA]</scope>
    <source>
        <strain evidence="7">Alpha-2009</strain>
        <tissue evidence="7">Whole body</tissue>
    </source>
</reference>
<keyword evidence="4" id="KW-0862">Zinc</keyword>
<keyword evidence="2" id="KW-0677">Repeat</keyword>
<dbReference type="PANTHER" id="PTHR46134">
    <property type="entry name" value="DRONGO, ISOFORM F"/>
    <property type="match status" value="1"/>
</dbReference>
<dbReference type="GO" id="GO:0008270">
    <property type="term" value="F:zinc ion binding"/>
    <property type="evidence" value="ECO:0007669"/>
    <property type="project" value="UniProtKB-KW"/>
</dbReference>
<feature type="region of interest" description="Disordered" evidence="5">
    <location>
        <begin position="219"/>
        <end position="243"/>
    </location>
</feature>
<sequence>MLRLQPARADLRQHDDRLVRLHHLLWYAVSTSGSAVSHAPALAETVSPLPQPPNPRADVSLNGMVLAVRGTVLSRLCPCGGVTLGKCQPPTSDGEKIARCARSRSPDDLSNFFLEPSPERKNQGSRNVVHVHRRRGLTPPHRVKSISMATFTQDEIDFIKEHGNEYCRRIWLGLMNSNSPQNFDTKDEQKMKDLMSAKYELKRYYLDPSIANQNVVTQPRSQSANNVPRVPNSGTSITLPAPINQKSSNTDALNNSNDFSTDFVADFSKVPDPFCPTATAPVNQQAFAQQQFFANFDNNPVFNNSKSMETSAMFNQVGGNGTMNMNGIHAPPSEDRYAALKDLDSLMKQTQLKEETTGTTSAWNVNNSNAPNATWSIGVNNQTHVISNPFTGGDLWRPSANVVNNNTQSVDSSLCNPANPFKPTQFPVNNDSQWIGIGAPSNGDVLQLSQYMTPLANKVWQPTVPAYHANPFMVGTGVSNMTRNSNNPFL</sequence>
<dbReference type="GO" id="GO:0005737">
    <property type="term" value="C:cytoplasm"/>
    <property type="evidence" value="ECO:0007669"/>
    <property type="project" value="TreeGrafter"/>
</dbReference>
<dbReference type="GO" id="GO:0016020">
    <property type="term" value="C:membrane"/>
    <property type="evidence" value="ECO:0007669"/>
    <property type="project" value="TreeGrafter"/>
</dbReference>
<evidence type="ECO:0000256" key="3">
    <source>
        <dbReference type="ARBA" id="ARBA00022771"/>
    </source>
</evidence>
<dbReference type="InterPro" id="IPR001164">
    <property type="entry name" value="ArfGAP_dom"/>
</dbReference>
<accession>A0AAW2GLW2</accession>
<evidence type="ECO:0000256" key="1">
    <source>
        <dbReference type="ARBA" id="ARBA00022723"/>
    </source>
</evidence>